<keyword evidence="3" id="KW-1185">Reference proteome</keyword>
<sequence>MGWRKGHRRRRTITSAAVLSGLLVTIPACAGVQGANMGTGAAPAQNEDAVQEAREAQEANALPRDEFYTGDVEAGDPGTLARSEAFDGWEALGDNAVGNRMVYRSLDSNGEPSVASAAVVTPDGTPPEGGWPVVAWAHGTSGVSPDCAPSLMKDLYYGDLVQALVDRNYAVVATDYSGLGAGEAHEYDTMTPNANDVRYSVSAAREAVDGLSERWVSMGHSQGGQAAWGAARQQADDPVGEMVGAVAYAPAAPIIDSIREVDDAPGSGAYAPYVAYSLNLQYPDEIEPGDVLSDAALEHYDEITQEACLALAVEISGEATPSEYFRDGWDENPVVQRFQEDNIYSDQQLGAPLFAATGSEDTAVPARLIEEAAQEQCSHDTAVQYQEYPGDHDGMMDAASSDAMQWVQDRFDGKDAPSNCE</sequence>
<keyword evidence="1" id="KW-0732">Signal</keyword>
<dbReference type="SUPFAM" id="SSF53474">
    <property type="entry name" value="alpha/beta-Hydrolases"/>
    <property type="match status" value="1"/>
</dbReference>
<name>A0ABR9P237_9ACTN</name>
<feature type="chain" id="PRO_5046344811" evidence="1">
    <location>
        <begin position="31"/>
        <end position="421"/>
    </location>
</feature>
<protein>
    <submittedName>
        <fullName evidence="2">Alpha/beta hydrolase</fullName>
    </submittedName>
</protein>
<dbReference type="PANTHER" id="PTHR34853">
    <property type="match status" value="1"/>
</dbReference>
<dbReference type="InterPro" id="IPR029058">
    <property type="entry name" value="AB_hydrolase_fold"/>
</dbReference>
<dbReference type="RefSeq" id="WP_193120550.1">
    <property type="nucleotide sequence ID" value="NZ_JADBGI010000003.1"/>
</dbReference>
<dbReference type="Gene3D" id="3.40.50.1820">
    <property type="entry name" value="alpha/beta hydrolase"/>
    <property type="match status" value="2"/>
</dbReference>
<dbReference type="Proteomes" id="UP000806528">
    <property type="component" value="Unassembled WGS sequence"/>
</dbReference>
<accession>A0ABR9P237</accession>
<reference evidence="2 3" key="1">
    <citation type="submission" date="2020-09" db="EMBL/GenBank/DDBJ databases">
        <title>Diversity and distribution of actinomycetes associated with coral in the coast of Hainan.</title>
        <authorList>
            <person name="Li F."/>
        </authorList>
    </citation>
    <scope>NUCLEOTIDE SEQUENCE [LARGE SCALE GENOMIC DNA]</scope>
    <source>
        <strain evidence="2 3">HNM0947</strain>
    </source>
</reference>
<evidence type="ECO:0000256" key="1">
    <source>
        <dbReference type="SAM" id="SignalP"/>
    </source>
</evidence>
<evidence type="ECO:0000313" key="2">
    <source>
        <dbReference type="EMBL" id="MBE2997904.1"/>
    </source>
</evidence>
<dbReference type="EMBL" id="JADBGI010000003">
    <property type="protein sequence ID" value="MBE2997904.1"/>
    <property type="molecule type" value="Genomic_DNA"/>
</dbReference>
<dbReference type="PANTHER" id="PTHR34853:SF1">
    <property type="entry name" value="LIPASE 5"/>
    <property type="match status" value="1"/>
</dbReference>
<dbReference type="GO" id="GO:0016787">
    <property type="term" value="F:hydrolase activity"/>
    <property type="evidence" value="ECO:0007669"/>
    <property type="project" value="UniProtKB-KW"/>
</dbReference>
<dbReference type="Pfam" id="PF03583">
    <property type="entry name" value="LIP"/>
    <property type="match status" value="1"/>
</dbReference>
<comment type="caution">
    <text evidence="2">The sequence shown here is derived from an EMBL/GenBank/DDBJ whole genome shotgun (WGS) entry which is preliminary data.</text>
</comment>
<gene>
    <name evidence="2" type="ORF">IDM40_04155</name>
</gene>
<dbReference type="PIRSF" id="PIRSF029171">
    <property type="entry name" value="Esterase_LipA"/>
    <property type="match status" value="1"/>
</dbReference>
<organism evidence="2 3">
    <name type="scientific">Nocardiopsis coralli</name>
    <dbReference type="NCBI Taxonomy" id="2772213"/>
    <lineage>
        <taxon>Bacteria</taxon>
        <taxon>Bacillati</taxon>
        <taxon>Actinomycetota</taxon>
        <taxon>Actinomycetes</taxon>
        <taxon>Streptosporangiales</taxon>
        <taxon>Nocardiopsidaceae</taxon>
        <taxon>Nocardiopsis</taxon>
    </lineage>
</organism>
<keyword evidence="2" id="KW-0378">Hydrolase</keyword>
<proteinExistence type="predicted"/>
<feature type="signal peptide" evidence="1">
    <location>
        <begin position="1"/>
        <end position="30"/>
    </location>
</feature>
<dbReference type="InterPro" id="IPR005152">
    <property type="entry name" value="Lipase_secreted"/>
</dbReference>
<evidence type="ECO:0000313" key="3">
    <source>
        <dbReference type="Proteomes" id="UP000806528"/>
    </source>
</evidence>